<comment type="caution">
    <text evidence="2">The sequence shown here is derived from an EMBL/GenBank/DDBJ whole genome shotgun (WGS) entry which is preliminary data.</text>
</comment>
<evidence type="ECO:0000313" key="3">
    <source>
        <dbReference type="Proteomes" id="UP001497480"/>
    </source>
</evidence>
<name>A0AAV1WC21_LUPLU</name>
<reference evidence="2 3" key="1">
    <citation type="submission" date="2024-03" db="EMBL/GenBank/DDBJ databases">
        <authorList>
            <person name="Martinez-Hernandez J."/>
        </authorList>
    </citation>
    <scope>NUCLEOTIDE SEQUENCE [LARGE SCALE GENOMIC DNA]</scope>
</reference>
<evidence type="ECO:0000256" key="1">
    <source>
        <dbReference type="SAM" id="MobiDB-lite"/>
    </source>
</evidence>
<feature type="compositionally biased region" description="Polar residues" evidence="1">
    <location>
        <begin position="1"/>
        <end position="11"/>
    </location>
</feature>
<proteinExistence type="predicted"/>
<dbReference type="Proteomes" id="UP001497480">
    <property type="component" value="Unassembled WGS sequence"/>
</dbReference>
<organism evidence="2 3">
    <name type="scientific">Lupinus luteus</name>
    <name type="common">European yellow lupine</name>
    <dbReference type="NCBI Taxonomy" id="3873"/>
    <lineage>
        <taxon>Eukaryota</taxon>
        <taxon>Viridiplantae</taxon>
        <taxon>Streptophyta</taxon>
        <taxon>Embryophyta</taxon>
        <taxon>Tracheophyta</taxon>
        <taxon>Spermatophyta</taxon>
        <taxon>Magnoliopsida</taxon>
        <taxon>eudicotyledons</taxon>
        <taxon>Gunneridae</taxon>
        <taxon>Pentapetalae</taxon>
        <taxon>rosids</taxon>
        <taxon>fabids</taxon>
        <taxon>Fabales</taxon>
        <taxon>Fabaceae</taxon>
        <taxon>Papilionoideae</taxon>
        <taxon>50 kb inversion clade</taxon>
        <taxon>genistoids sensu lato</taxon>
        <taxon>core genistoids</taxon>
        <taxon>Genisteae</taxon>
        <taxon>Lupinus</taxon>
    </lineage>
</organism>
<evidence type="ECO:0000313" key="2">
    <source>
        <dbReference type="EMBL" id="CAL0306910.1"/>
    </source>
</evidence>
<feature type="region of interest" description="Disordered" evidence="1">
    <location>
        <begin position="49"/>
        <end position="74"/>
    </location>
</feature>
<feature type="region of interest" description="Disordered" evidence="1">
    <location>
        <begin position="1"/>
        <end position="32"/>
    </location>
</feature>
<accession>A0AAV1WC21</accession>
<keyword evidence="3" id="KW-1185">Reference proteome</keyword>
<feature type="compositionally biased region" description="Polar residues" evidence="1">
    <location>
        <begin position="49"/>
        <end position="62"/>
    </location>
</feature>
<dbReference type="AlphaFoldDB" id="A0AAV1WC21"/>
<dbReference type="EMBL" id="CAXHTB010000005">
    <property type="protein sequence ID" value="CAL0306910.1"/>
    <property type="molecule type" value="Genomic_DNA"/>
</dbReference>
<gene>
    <name evidence="2" type="ORF">LLUT_LOCUS7970</name>
</gene>
<sequence>MKNVASGTAGSTKDKAGEASERERESNEQLNWAKEKAKEGYDAAKATIASNLDASNQKSQLQDKLGGQHRDAEL</sequence>
<protein>
    <submittedName>
        <fullName evidence="2">Uncharacterized protein</fullName>
    </submittedName>
</protein>
<feature type="compositionally biased region" description="Basic and acidic residues" evidence="1">
    <location>
        <begin position="12"/>
        <end position="32"/>
    </location>
</feature>